<feature type="transmembrane region" description="Helical" evidence="5">
    <location>
        <begin position="122"/>
        <end position="140"/>
    </location>
</feature>
<evidence type="ECO:0000256" key="1">
    <source>
        <dbReference type="ARBA" id="ARBA00004141"/>
    </source>
</evidence>
<keyword evidence="2 5" id="KW-0812">Transmembrane</keyword>
<feature type="transmembrane region" description="Helical" evidence="5">
    <location>
        <begin position="176"/>
        <end position="199"/>
    </location>
</feature>
<comment type="subcellular location">
    <subcellularLocation>
        <location evidence="1">Membrane</location>
        <topology evidence="1">Multi-pass membrane protein</topology>
    </subcellularLocation>
</comment>
<sequence>MRQWLFDRIVVEKFNNFFGLLILLILSLAAVVAIIHMGVKGGVMIFSLIVGVPVVLYSLGNTRFAYMVLIVFTTFMAFITRLFSIDVPFGVGIDAFLLLLLFGTIVEYIFSQNRASIAKEFSFTNPISIAIIVWTAYLLLQVGNPSGTLSGYMFGLRNILRGLVTFIIAQRVFTRLSFVHFFVTFFIALGVIIAIYGIYQEFAGLPSFDLKWATLTKERINLLFIQGKWRKWSVLSDPAIFGLLMSFGGIVACLMALGPFTWRKKLFFVCSGLLMLLAMFFSGTRTAYVMIPIALGTYVIINIAKVKTLVFACLSALIFIIIYFGPFYAKPIVRFRSAFNPSEDASMNLREYNRERIRPYVHSHPIGGGLTTTGGYGERFSPGHPLSGFPPDGGFMKTLLETGWIGLLLEMGVYFTILAVGMSNYYNSRDPVIKTYYAAFAVSFFALTIALYAKENITQFPLNFILYGIFVMMYKLKKFDSGLISKHNYK</sequence>
<feature type="transmembrane region" description="Helical" evidence="5">
    <location>
        <begin position="64"/>
        <end position="83"/>
    </location>
</feature>
<dbReference type="OrthoDB" id="783093at2"/>
<dbReference type="AlphaFoldDB" id="L8JW49"/>
<evidence type="ECO:0000256" key="5">
    <source>
        <dbReference type="SAM" id="Phobius"/>
    </source>
</evidence>
<dbReference type="GO" id="GO:0016020">
    <property type="term" value="C:membrane"/>
    <property type="evidence" value="ECO:0007669"/>
    <property type="project" value="UniProtKB-SubCell"/>
</dbReference>
<feature type="transmembrane region" description="Helical" evidence="5">
    <location>
        <begin position="287"/>
        <end position="304"/>
    </location>
</feature>
<feature type="transmembrane region" description="Helical" evidence="5">
    <location>
        <begin position="152"/>
        <end position="169"/>
    </location>
</feature>
<feature type="transmembrane region" description="Helical" evidence="5">
    <location>
        <begin position="16"/>
        <end position="35"/>
    </location>
</feature>
<keyword evidence="8" id="KW-1185">Reference proteome</keyword>
<feature type="transmembrane region" description="Helical" evidence="5">
    <location>
        <begin position="41"/>
        <end position="59"/>
    </location>
</feature>
<comment type="caution">
    <text evidence="7">The sequence shown here is derived from an EMBL/GenBank/DDBJ whole genome shotgun (WGS) entry which is preliminary data.</text>
</comment>
<evidence type="ECO:0000256" key="2">
    <source>
        <dbReference type="ARBA" id="ARBA00022692"/>
    </source>
</evidence>
<name>L8JW49_9BACT</name>
<evidence type="ECO:0000256" key="3">
    <source>
        <dbReference type="ARBA" id="ARBA00022989"/>
    </source>
</evidence>
<feature type="transmembrane region" description="Helical" evidence="5">
    <location>
        <begin position="404"/>
        <end position="423"/>
    </location>
</feature>
<accession>L8JW49</accession>
<organism evidence="7 8">
    <name type="scientific">Fulvivirga imtechensis AK7</name>
    <dbReference type="NCBI Taxonomy" id="1237149"/>
    <lineage>
        <taxon>Bacteria</taxon>
        <taxon>Pseudomonadati</taxon>
        <taxon>Bacteroidota</taxon>
        <taxon>Cytophagia</taxon>
        <taxon>Cytophagales</taxon>
        <taxon>Fulvivirgaceae</taxon>
        <taxon>Fulvivirga</taxon>
    </lineage>
</organism>
<dbReference type="Proteomes" id="UP000011135">
    <property type="component" value="Unassembled WGS sequence"/>
</dbReference>
<dbReference type="STRING" id="1237149.C900_02525"/>
<evidence type="ECO:0000313" key="8">
    <source>
        <dbReference type="Proteomes" id="UP000011135"/>
    </source>
</evidence>
<reference evidence="7 8" key="1">
    <citation type="submission" date="2012-12" db="EMBL/GenBank/DDBJ databases">
        <title>Genome assembly of Fulvivirga imtechensis AK7.</title>
        <authorList>
            <person name="Nupur N."/>
            <person name="Khatri I."/>
            <person name="Kumar R."/>
            <person name="Subramanian S."/>
            <person name="Pinnaka A."/>
        </authorList>
    </citation>
    <scope>NUCLEOTIDE SEQUENCE [LARGE SCALE GENOMIC DNA]</scope>
    <source>
        <strain evidence="7 8">AK7</strain>
    </source>
</reference>
<dbReference type="EMBL" id="AMZN01000039">
    <property type="protein sequence ID" value="ELR71462.1"/>
    <property type="molecule type" value="Genomic_DNA"/>
</dbReference>
<dbReference type="Pfam" id="PF04932">
    <property type="entry name" value="Wzy_C"/>
    <property type="match status" value="1"/>
</dbReference>
<feature type="transmembrane region" description="Helical" evidence="5">
    <location>
        <begin position="89"/>
        <end position="110"/>
    </location>
</feature>
<dbReference type="RefSeq" id="WP_009579934.1">
    <property type="nucleotide sequence ID" value="NZ_AMZN01000039.1"/>
</dbReference>
<evidence type="ECO:0000259" key="6">
    <source>
        <dbReference type="Pfam" id="PF04932"/>
    </source>
</evidence>
<proteinExistence type="predicted"/>
<dbReference type="PANTHER" id="PTHR37422">
    <property type="entry name" value="TEICHURONIC ACID BIOSYNTHESIS PROTEIN TUAE"/>
    <property type="match status" value="1"/>
</dbReference>
<dbReference type="InterPro" id="IPR007016">
    <property type="entry name" value="O-antigen_ligase-rel_domated"/>
</dbReference>
<feature type="transmembrane region" description="Helical" evidence="5">
    <location>
        <begin position="459"/>
        <end position="476"/>
    </location>
</feature>
<gene>
    <name evidence="7" type="ORF">C900_02525</name>
</gene>
<dbReference type="eggNOG" id="COG3307">
    <property type="taxonomic scope" value="Bacteria"/>
</dbReference>
<protein>
    <recommendedName>
        <fullName evidence="6">O-antigen ligase-related domain-containing protein</fullName>
    </recommendedName>
</protein>
<evidence type="ECO:0000256" key="4">
    <source>
        <dbReference type="ARBA" id="ARBA00023136"/>
    </source>
</evidence>
<feature type="transmembrane region" description="Helical" evidence="5">
    <location>
        <begin position="239"/>
        <end position="258"/>
    </location>
</feature>
<feature type="domain" description="O-antigen ligase-related" evidence="6">
    <location>
        <begin position="273"/>
        <end position="409"/>
    </location>
</feature>
<feature type="transmembrane region" description="Helical" evidence="5">
    <location>
        <begin position="435"/>
        <end position="453"/>
    </location>
</feature>
<dbReference type="InterPro" id="IPR051533">
    <property type="entry name" value="WaaL-like"/>
</dbReference>
<keyword evidence="4 5" id="KW-0472">Membrane</keyword>
<feature type="transmembrane region" description="Helical" evidence="5">
    <location>
        <begin position="309"/>
        <end position="329"/>
    </location>
</feature>
<feature type="transmembrane region" description="Helical" evidence="5">
    <location>
        <begin position="265"/>
        <end position="281"/>
    </location>
</feature>
<evidence type="ECO:0000313" key="7">
    <source>
        <dbReference type="EMBL" id="ELR71462.1"/>
    </source>
</evidence>
<dbReference type="PANTHER" id="PTHR37422:SF13">
    <property type="entry name" value="LIPOPOLYSACCHARIDE BIOSYNTHESIS PROTEIN PA4999-RELATED"/>
    <property type="match status" value="1"/>
</dbReference>
<keyword evidence="3 5" id="KW-1133">Transmembrane helix</keyword>